<organism evidence="3 4">
    <name type="scientific">Phycicoccus endophyticus</name>
    <dbReference type="NCBI Taxonomy" id="1690220"/>
    <lineage>
        <taxon>Bacteria</taxon>
        <taxon>Bacillati</taxon>
        <taxon>Actinomycetota</taxon>
        <taxon>Actinomycetes</taxon>
        <taxon>Micrococcales</taxon>
        <taxon>Intrasporangiaceae</taxon>
        <taxon>Phycicoccus</taxon>
    </lineage>
</organism>
<keyword evidence="1" id="KW-0560">Oxidoreductase</keyword>
<dbReference type="EMBL" id="CP060712">
    <property type="protein sequence ID" value="QNN49194.1"/>
    <property type="molecule type" value="Genomic_DNA"/>
</dbReference>
<evidence type="ECO:0000259" key="2">
    <source>
        <dbReference type="Pfam" id="PF00296"/>
    </source>
</evidence>
<dbReference type="GO" id="GO:0016705">
    <property type="term" value="F:oxidoreductase activity, acting on paired donors, with incorporation or reduction of molecular oxygen"/>
    <property type="evidence" value="ECO:0007669"/>
    <property type="project" value="InterPro"/>
</dbReference>
<dbReference type="InterPro" id="IPR050564">
    <property type="entry name" value="F420-G6PD/mer"/>
</dbReference>
<dbReference type="KEGG" id="pei:H9L10_13340"/>
<dbReference type="CDD" id="cd01097">
    <property type="entry name" value="Tetrahydromethanopterin_reductase"/>
    <property type="match status" value="1"/>
</dbReference>
<protein>
    <submittedName>
        <fullName evidence="3">LLM class flavin-dependent oxidoreductase</fullName>
    </submittedName>
</protein>
<dbReference type="Pfam" id="PF00296">
    <property type="entry name" value="Bac_luciferase"/>
    <property type="match status" value="1"/>
</dbReference>
<dbReference type="AlphaFoldDB" id="A0A7G9R0R9"/>
<accession>A0A7G9R0R9</accession>
<dbReference type="InterPro" id="IPR011251">
    <property type="entry name" value="Luciferase-like_dom"/>
</dbReference>
<feature type="domain" description="Luciferase-like" evidence="2">
    <location>
        <begin position="13"/>
        <end position="227"/>
    </location>
</feature>
<dbReference type="PANTHER" id="PTHR43244">
    <property type="match status" value="1"/>
</dbReference>
<gene>
    <name evidence="3" type="ORF">H9L10_13340</name>
</gene>
<evidence type="ECO:0000313" key="3">
    <source>
        <dbReference type="EMBL" id="QNN49194.1"/>
    </source>
</evidence>
<dbReference type="Gene3D" id="3.20.20.30">
    <property type="entry name" value="Luciferase-like domain"/>
    <property type="match status" value="1"/>
</dbReference>
<evidence type="ECO:0000256" key="1">
    <source>
        <dbReference type="ARBA" id="ARBA00023002"/>
    </source>
</evidence>
<evidence type="ECO:0000313" key="4">
    <source>
        <dbReference type="Proteomes" id="UP000515976"/>
    </source>
</evidence>
<proteinExistence type="predicted"/>
<name>A0A7G9R0R9_9MICO</name>
<dbReference type="SUPFAM" id="SSF51679">
    <property type="entry name" value="Bacterial luciferase-like"/>
    <property type="match status" value="1"/>
</dbReference>
<reference evidence="3 4" key="1">
    <citation type="submission" date="2020-08" db="EMBL/GenBank/DDBJ databases">
        <title>Genome sequence of Phycicoccus endophyticus JCM 31784T.</title>
        <authorList>
            <person name="Hyun D.-W."/>
            <person name="Bae J.-W."/>
        </authorList>
    </citation>
    <scope>NUCLEOTIDE SEQUENCE [LARGE SCALE GENOMIC DNA]</scope>
    <source>
        <strain evidence="3 4">JCM 31784</strain>
    </source>
</reference>
<dbReference type="Proteomes" id="UP000515976">
    <property type="component" value="Chromosome"/>
</dbReference>
<dbReference type="InterPro" id="IPR036661">
    <property type="entry name" value="Luciferase-like_sf"/>
</dbReference>
<dbReference type="RefSeq" id="WP_166101226.1">
    <property type="nucleotide sequence ID" value="NZ_BMMY01000006.1"/>
</dbReference>
<keyword evidence="4" id="KW-1185">Reference proteome</keyword>
<sequence length="291" mass="30276">MTRLGTIFHPGLAPEALLPAARAADEAGLDELWLWEDCFREGAIASAAAALGATSRVRVGLGVLPVPLRNVALTAMELATLERLHPGRTIPGLGHGVQGWMAQAGARAASPLTLLREYTEALRLLLAGETVTVDGEYVRLEDVRLSWPPQGPVALHLAGEGPRTLELVGALADGLVVPGGYPPQRLRTVVGRLAAGAAAAGRTRVPEVTVFVPCAFGDQGRSRVEEHRREHGIPASEPVCEVWGQPQQVAEGVARLAAAGADSVALLPLGDLGPREFARAAGEVGALLASG</sequence>
<dbReference type="PANTHER" id="PTHR43244:SF1">
    <property type="entry name" value="5,10-METHYLENETETRAHYDROMETHANOPTERIN REDUCTASE"/>
    <property type="match status" value="1"/>
</dbReference>